<comment type="caution">
    <text evidence="3">The sequence shown here is derived from an EMBL/GenBank/DDBJ whole genome shotgun (WGS) entry which is preliminary data.</text>
</comment>
<reference evidence="3 4" key="1">
    <citation type="submission" date="2019-02" db="EMBL/GenBank/DDBJ databases">
        <title>Sequencing the genomes of 1000 actinobacteria strains.</title>
        <authorList>
            <person name="Klenk H.-P."/>
        </authorList>
    </citation>
    <scope>NUCLEOTIDE SEQUENCE [LARGE SCALE GENOMIC DNA]</scope>
    <source>
        <strain evidence="3 4">DSM 45779</strain>
    </source>
</reference>
<evidence type="ECO:0000313" key="4">
    <source>
        <dbReference type="Proteomes" id="UP000291591"/>
    </source>
</evidence>
<dbReference type="AlphaFoldDB" id="A0A4Q7UWN3"/>
<keyword evidence="1" id="KW-0812">Transmembrane</keyword>
<protein>
    <submittedName>
        <fullName evidence="3">Uncharacterized protein</fullName>
    </submittedName>
</protein>
<feature type="transmembrane region" description="Helical" evidence="1">
    <location>
        <begin position="64"/>
        <end position="83"/>
    </location>
</feature>
<keyword evidence="4" id="KW-1185">Reference proteome</keyword>
<sequence length="680" mass="66531">MRRRAAARSLVPAGVLLLAGPVGAVPALAAETVHSPAMSPLTTSGTALAAAAGPFDGAGSTTTLVRVVLLVAGAVLAGLGLLRPFVGAAGRHERPTAWVGAALVTLAAATGYLTGDVDVYGTLAQIALAVAVPLLLPTTWVVLPSLGVAALVAVQLSSVHSGVAFAVDVVYALAASVLVGGVLHTAARDTATLRRVTIGAGVLAVVAAVVQIVLSGPYAAQDLLGTGYGWAALAAVVAPLLVVAVLVASEVVPSGVSRAAALLPGPLRSVSPSRALGAVAAAGVGAAAALAALPVPAADAVPGQALLRGVDLGEGPVAMLVTPMRPGPNLVQLSAAPAAGGHGAGHDMAGHDTAGHDMAGHDMAGHDMSAMAGHDMSGAATVSAGDSTVAFESRRGAPGEWAVVNIPAGTDSLTISADGTERTVPIDVGTDAAAAPAGATGPDGPECASAVLGAIVAGGPSAGTATQCPAQSLEQGQATALRALVQVLAKHGVPSVSLVSDSSPRSVAAANLVRSEGAKAGLDFPPNAATDPNSAVLVVSGWQGATATLHEAKLRSASTPTYLGGTYLAPWLLTGDVLNATPNAVLPLTFTPQEPLAQNYVASLARTYPGAAPSTSGFLSWAAVAGRPVTQSPTLYGAAPVSVPMSVEPEGSTGHHGGPNMAAWFPNGTVVQIGRPVDPS</sequence>
<dbReference type="RefSeq" id="WP_207223454.1">
    <property type="nucleotide sequence ID" value="NZ_SHKL01000001.1"/>
</dbReference>
<organism evidence="3 4">
    <name type="scientific">Pseudonocardia sediminis</name>
    <dbReference type="NCBI Taxonomy" id="1397368"/>
    <lineage>
        <taxon>Bacteria</taxon>
        <taxon>Bacillati</taxon>
        <taxon>Actinomycetota</taxon>
        <taxon>Actinomycetes</taxon>
        <taxon>Pseudonocardiales</taxon>
        <taxon>Pseudonocardiaceae</taxon>
        <taxon>Pseudonocardia</taxon>
    </lineage>
</organism>
<dbReference type="EMBL" id="SHKL01000001">
    <property type="protein sequence ID" value="RZT84583.1"/>
    <property type="molecule type" value="Genomic_DNA"/>
</dbReference>
<keyword evidence="1" id="KW-1133">Transmembrane helix</keyword>
<feature type="chain" id="PRO_5038830808" evidence="2">
    <location>
        <begin position="25"/>
        <end position="680"/>
    </location>
</feature>
<evidence type="ECO:0000313" key="3">
    <source>
        <dbReference type="EMBL" id="RZT84583.1"/>
    </source>
</evidence>
<keyword evidence="1" id="KW-0472">Membrane</keyword>
<evidence type="ECO:0000256" key="1">
    <source>
        <dbReference type="SAM" id="Phobius"/>
    </source>
</evidence>
<gene>
    <name evidence="3" type="ORF">EV383_1430</name>
</gene>
<feature type="signal peptide" evidence="2">
    <location>
        <begin position="1"/>
        <end position="24"/>
    </location>
</feature>
<dbReference type="SUPFAM" id="SSF53822">
    <property type="entry name" value="Periplasmic binding protein-like I"/>
    <property type="match status" value="1"/>
</dbReference>
<name>A0A4Q7UWN3_PSEST</name>
<feature type="transmembrane region" description="Helical" evidence="1">
    <location>
        <begin position="196"/>
        <end position="216"/>
    </location>
</feature>
<feature type="transmembrane region" description="Helical" evidence="1">
    <location>
        <begin position="228"/>
        <end position="248"/>
    </location>
</feature>
<accession>A0A4Q7UWN3</accession>
<dbReference type="InterPro" id="IPR028082">
    <property type="entry name" value="Peripla_BP_I"/>
</dbReference>
<keyword evidence="2" id="KW-0732">Signal</keyword>
<feature type="transmembrane region" description="Helical" evidence="1">
    <location>
        <begin position="95"/>
        <end position="113"/>
    </location>
</feature>
<dbReference type="Proteomes" id="UP000291591">
    <property type="component" value="Unassembled WGS sequence"/>
</dbReference>
<evidence type="ECO:0000256" key="2">
    <source>
        <dbReference type="SAM" id="SignalP"/>
    </source>
</evidence>
<feature type="transmembrane region" description="Helical" evidence="1">
    <location>
        <begin position="163"/>
        <end position="184"/>
    </location>
</feature>
<proteinExistence type="predicted"/>
<feature type="transmembrane region" description="Helical" evidence="1">
    <location>
        <begin position="275"/>
        <end position="295"/>
    </location>
</feature>